<evidence type="ECO:0000313" key="3">
    <source>
        <dbReference type="EMBL" id="BCE80581.1"/>
    </source>
</evidence>
<evidence type="ECO:0000313" key="1">
    <source>
        <dbReference type="EMBL" id="BCE28250.1"/>
    </source>
</evidence>
<reference evidence="1" key="1">
    <citation type="submission" date="2020-05" db="EMBL/GenBank/DDBJ databases">
        <title>Complete genome sequence of Bradyrhizobium diazoefficiens XF2 isolated from soybean nodule.</title>
        <authorList>
            <person name="Noda R."/>
            <person name="Kakizaki K."/>
            <person name="Minamisawa K."/>
        </authorList>
    </citation>
    <scope>NUCLEOTIDE SEQUENCE</scope>
    <source>
        <strain evidence="1">XF2</strain>
    </source>
</reference>
<dbReference type="EMBL" id="AP023093">
    <property type="protein sequence ID" value="BCE36982.1"/>
    <property type="molecule type" value="Genomic_DNA"/>
</dbReference>
<sequence length="138" mass="15161">MCPARGNALSEQDVCQISILSIGTTSTGFSLKRSLGRDLGSAKWMMRGRLLRTIVSSQQQLVDYMLRHNWANAICESMPPNRKSSRQIWPWMLLGANAQGTLLGLAEGSFQKVSADNALQKFLTHKPDPPDFPGVTSA</sequence>
<reference evidence="3" key="3">
    <citation type="submission" date="2020-05" db="EMBL/GenBank/DDBJ databases">
        <title>Complete genome sequence of Bradyrhizobium diazoefficiens XF9 isolated from soybean nodule.</title>
        <authorList>
            <person name="Noda R."/>
            <person name="Kakizaki K."/>
            <person name="Minamisawa K."/>
        </authorList>
    </citation>
    <scope>NUCLEOTIDE SEQUENCE</scope>
    <source>
        <strain evidence="3">XF9</strain>
    </source>
</reference>
<dbReference type="EMBL" id="AP023098">
    <property type="protein sequence ID" value="BCE80581.1"/>
    <property type="molecule type" value="Genomic_DNA"/>
</dbReference>
<name>A0A809XND5_9BRAD</name>
<evidence type="ECO:0000313" key="2">
    <source>
        <dbReference type="EMBL" id="BCE36982.1"/>
    </source>
</evidence>
<dbReference type="AlphaFoldDB" id="A0A809XND5"/>
<dbReference type="EMBL" id="AP023092">
    <property type="protein sequence ID" value="BCE28250.1"/>
    <property type="molecule type" value="Genomic_DNA"/>
</dbReference>
<organism evidence="1">
    <name type="scientific">Bradyrhizobium diazoefficiens</name>
    <dbReference type="NCBI Taxonomy" id="1355477"/>
    <lineage>
        <taxon>Bacteria</taxon>
        <taxon>Pseudomonadati</taxon>
        <taxon>Pseudomonadota</taxon>
        <taxon>Alphaproteobacteria</taxon>
        <taxon>Hyphomicrobiales</taxon>
        <taxon>Nitrobacteraceae</taxon>
        <taxon>Bradyrhizobium</taxon>
    </lineage>
</organism>
<gene>
    <name evidence="1" type="ORF">XF2B_20190</name>
    <name evidence="2" type="ORF">XF3B_20130</name>
    <name evidence="3" type="ORF">XF9B_20020</name>
</gene>
<proteinExistence type="predicted"/>
<accession>A0A809XND5</accession>
<reference evidence="2" key="2">
    <citation type="submission" date="2020-05" db="EMBL/GenBank/DDBJ databases">
        <title>Complete genome sequence of Bradyrhizobium diazoefficiens XF3 isolated from soybean nodule.</title>
        <authorList>
            <person name="Noda R."/>
            <person name="Kakizaki K."/>
            <person name="Minamisawa K."/>
        </authorList>
    </citation>
    <scope>NUCLEOTIDE SEQUENCE</scope>
    <source>
        <strain evidence="2">XF3</strain>
    </source>
</reference>
<protein>
    <submittedName>
        <fullName evidence="1">Uncharacterized protein</fullName>
    </submittedName>
</protein>